<accession>A0A1W1I572</accession>
<dbReference type="Proteomes" id="UP000192042">
    <property type="component" value="Chromosome I"/>
</dbReference>
<keyword evidence="2" id="KW-1185">Reference proteome</keyword>
<protein>
    <submittedName>
        <fullName evidence="1">Uncharacterized protein</fullName>
    </submittedName>
</protein>
<evidence type="ECO:0000313" key="2">
    <source>
        <dbReference type="Proteomes" id="UP000192042"/>
    </source>
</evidence>
<proteinExistence type="predicted"/>
<dbReference type="STRING" id="1325564.NSJP_1899"/>
<dbReference type="Pfam" id="PF12974">
    <property type="entry name" value="Phosphonate-bd"/>
    <property type="match status" value="1"/>
</dbReference>
<dbReference type="PANTHER" id="PTHR35841">
    <property type="entry name" value="PHOSPHONATES-BINDING PERIPLASMIC PROTEIN"/>
    <property type="match status" value="1"/>
</dbReference>
<sequence>MYRLSYYPWLTQNVPPTEIDRQIRVFASTIASELKSRNHSSPEVEVLPPLDVPEQISQIAENKAEIALMNPLGFIFARRRNNNLSATAVALRIIDGKVGAVYFSQLYTHKKTAIRKLSDVVGKSIGYGVAYSTSNFLIPAFMLKQAGVHPLLSFNRVEFLKGHEVISRAVYEGKVDVGAGHDGVIIDLANQSGYGDAGDVLLQIGRSAPLPSDPVVVNVKDATERKRLQEALVAAGQTELGKIALKIFWGNTQGLEPIDSKAYDGLSDALSTLKLDESDLLRKITF</sequence>
<dbReference type="AlphaFoldDB" id="A0A1W1I572"/>
<dbReference type="SUPFAM" id="SSF53850">
    <property type="entry name" value="Periplasmic binding protein-like II"/>
    <property type="match status" value="1"/>
</dbReference>
<dbReference type="RefSeq" id="WP_172834242.1">
    <property type="nucleotide sequence ID" value="NZ_LT828648.1"/>
</dbReference>
<dbReference type="Gene3D" id="3.40.190.10">
    <property type="entry name" value="Periplasmic binding protein-like II"/>
    <property type="match status" value="2"/>
</dbReference>
<dbReference type="PANTHER" id="PTHR35841:SF1">
    <property type="entry name" value="PHOSPHONATES-BINDING PERIPLASMIC PROTEIN"/>
    <property type="match status" value="1"/>
</dbReference>
<name>A0A1W1I572_9BACT</name>
<gene>
    <name evidence="1" type="ORF">NSJP_1899</name>
</gene>
<dbReference type="KEGG" id="nja:NSJP_1899"/>
<organism evidence="1 2">
    <name type="scientific">Nitrospira japonica</name>
    <dbReference type="NCBI Taxonomy" id="1325564"/>
    <lineage>
        <taxon>Bacteria</taxon>
        <taxon>Pseudomonadati</taxon>
        <taxon>Nitrospirota</taxon>
        <taxon>Nitrospiria</taxon>
        <taxon>Nitrospirales</taxon>
        <taxon>Nitrospiraceae</taxon>
        <taxon>Nitrospira</taxon>
    </lineage>
</organism>
<dbReference type="EMBL" id="LT828648">
    <property type="protein sequence ID" value="SLM48071.1"/>
    <property type="molecule type" value="Genomic_DNA"/>
</dbReference>
<reference evidence="1 2" key="1">
    <citation type="submission" date="2017-03" db="EMBL/GenBank/DDBJ databases">
        <authorList>
            <person name="Afonso C.L."/>
            <person name="Miller P.J."/>
            <person name="Scott M.A."/>
            <person name="Spackman E."/>
            <person name="Goraichik I."/>
            <person name="Dimitrov K.M."/>
            <person name="Suarez D.L."/>
            <person name="Swayne D.E."/>
        </authorList>
    </citation>
    <scope>NUCLEOTIDE SEQUENCE [LARGE SCALE GENOMIC DNA]</scope>
    <source>
        <strain evidence="1">Genome sequencing of Nitrospira japonica strain NJ11</strain>
    </source>
</reference>
<evidence type="ECO:0000313" key="1">
    <source>
        <dbReference type="EMBL" id="SLM48071.1"/>
    </source>
</evidence>